<name>A0A366HBH3_9BURK</name>
<keyword evidence="3" id="KW-0167">Capsid protein</keyword>
<keyword evidence="3" id="KW-0946">Virion</keyword>
<dbReference type="PANTHER" id="PTHR37089">
    <property type="entry name" value="PROTEIN U-RELATED"/>
    <property type="match status" value="1"/>
</dbReference>
<dbReference type="PANTHER" id="PTHR37089:SF4">
    <property type="entry name" value="EXPORTED PROTEIN"/>
    <property type="match status" value="1"/>
</dbReference>
<dbReference type="OrthoDB" id="8751277at2"/>
<evidence type="ECO:0000256" key="1">
    <source>
        <dbReference type="SAM" id="SignalP"/>
    </source>
</evidence>
<protein>
    <submittedName>
        <fullName evidence="3">Spore coat protein U-like protein</fullName>
    </submittedName>
</protein>
<reference evidence="3 4" key="1">
    <citation type="submission" date="2018-06" db="EMBL/GenBank/DDBJ databases">
        <title>Genomic Encyclopedia of Type Strains, Phase IV (KMG-IV): sequencing the most valuable type-strain genomes for metagenomic binning, comparative biology and taxonomic classification.</title>
        <authorList>
            <person name="Goeker M."/>
        </authorList>
    </citation>
    <scope>NUCLEOTIDE SEQUENCE [LARGE SCALE GENOMIC DNA]</scope>
    <source>
        <strain evidence="3 4">DSM 25520</strain>
    </source>
</reference>
<dbReference type="AlphaFoldDB" id="A0A366HBH3"/>
<keyword evidence="1" id="KW-0732">Signal</keyword>
<dbReference type="Pfam" id="PF05229">
    <property type="entry name" value="SCPU"/>
    <property type="match status" value="2"/>
</dbReference>
<dbReference type="InterPro" id="IPR007893">
    <property type="entry name" value="Spore_coat_U/FanG"/>
</dbReference>
<evidence type="ECO:0000313" key="4">
    <source>
        <dbReference type="Proteomes" id="UP000253628"/>
    </source>
</evidence>
<dbReference type="InterPro" id="IPR053167">
    <property type="entry name" value="Spore_coat_component"/>
</dbReference>
<dbReference type="RefSeq" id="WP_113933680.1">
    <property type="nucleotide sequence ID" value="NZ_JACCEU010000007.1"/>
</dbReference>
<accession>A0A366HBH3</accession>
<organism evidence="3 4">
    <name type="scientific">Eoetvoesiella caeni</name>
    <dbReference type="NCBI Taxonomy" id="645616"/>
    <lineage>
        <taxon>Bacteria</taxon>
        <taxon>Pseudomonadati</taxon>
        <taxon>Pseudomonadota</taxon>
        <taxon>Betaproteobacteria</taxon>
        <taxon>Burkholderiales</taxon>
        <taxon>Alcaligenaceae</taxon>
        <taxon>Eoetvoesiella</taxon>
    </lineage>
</organism>
<evidence type="ECO:0000259" key="2">
    <source>
        <dbReference type="Pfam" id="PF05229"/>
    </source>
</evidence>
<feature type="chain" id="PRO_5016836256" evidence="1">
    <location>
        <begin position="31"/>
        <end position="333"/>
    </location>
</feature>
<keyword evidence="4" id="KW-1185">Reference proteome</keyword>
<comment type="caution">
    <text evidence="3">The sequence shown here is derived from an EMBL/GenBank/DDBJ whole genome shotgun (WGS) entry which is preliminary data.</text>
</comment>
<dbReference type="EMBL" id="QNRQ01000006">
    <property type="protein sequence ID" value="RBP38851.1"/>
    <property type="molecule type" value="Genomic_DNA"/>
</dbReference>
<proteinExistence type="predicted"/>
<sequence>MHAIKKLAIFLHCGFLALLLAGAFIRPATAAPSCDGHSSNLMFGTVNLLAGGVTDATSTISYGCSADPGTVVLLCVSLGADPNTGLYTLRNLGSGSNRMAFNFYTDAARSTIWGAVGAAGGYAPVPIIMTFGSGEYYKSATTLLYGRIQSAGQTGLPSGTYDTGYISGWPMKIDYKAVANSTSASCANGGMSNKSSSFYAQAVVKSDCRIDSASTMDFGTVFQTLSQNIDSAATITVTCNGGMGANGYKVGLGNGTNASGTQRRMKGPGGGYVNYELYRDAQRSSRWGNDYNTSLPGVGNGLPQALTVYGRVPPQSAPGIGLFTDTVVITISY</sequence>
<gene>
    <name evidence="3" type="ORF">DFR37_106144</name>
</gene>
<dbReference type="SMART" id="SM00972">
    <property type="entry name" value="SCPU"/>
    <property type="match status" value="2"/>
</dbReference>
<feature type="signal peptide" evidence="1">
    <location>
        <begin position="1"/>
        <end position="30"/>
    </location>
</feature>
<evidence type="ECO:0000313" key="3">
    <source>
        <dbReference type="EMBL" id="RBP38851.1"/>
    </source>
</evidence>
<feature type="domain" description="Spore coat protein U/FanG" evidence="2">
    <location>
        <begin position="28"/>
        <end position="162"/>
    </location>
</feature>
<dbReference type="Proteomes" id="UP000253628">
    <property type="component" value="Unassembled WGS sequence"/>
</dbReference>
<feature type="domain" description="Spore coat protein U/FanG" evidence="2">
    <location>
        <begin position="196"/>
        <end position="330"/>
    </location>
</feature>